<evidence type="ECO:0000313" key="3">
    <source>
        <dbReference type="Proteomes" id="UP001596058"/>
    </source>
</evidence>
<dbReference type="EMBL" id="JBHSPA010000105">
    <property type="protein sequence ID" value="MFC5833984.1"/>
    <property type="molecule type" value="Genomic_DNA"/>
</dbReference>
<name>A0ABW1D9D1_9ACTN</name>
<dbReference type="RefSeq" id="WP_379523403.1">
    <property type="nucleotide sequence ID" value="NZ_JBHSPA010000105.1"/>
</dbReference>
<accession>A0ABW1D9D1</accession>
<reference evidence="3" key="1">
    <citation type="journal article" date="2019" name="Int. J. Syst. Evol. Microbiol.">
        <title>The Global Catalogue of Microorganisms (GCM) 10K type strain sequencing project: providing services to taxonomists for standard genome sequencing and annotation.</title>
        <authorList>
            <consortium name="The Broad Institute Genomics Platform"/>
            <consortium name="The Broad Institute Genome Sequencing Center for Infectious Disease"/>
            <person name="Wu L."/>
            <person name="Ma J."/>
        </authorList>
    </citation>
    <scope>NUCLEOTIDE SEQUENCE [LARGE SCALE GENOMIC DNA]</scope>
    <source>
        <strain evidence="3">CCUG 53903</strain>
    </source>
</reference>
<dbReference type="Gene3D" id="3.90.1200.10">
    <property type="match status" value="1"/>
</dbReference>
<proteinExistence type="predicted"/>
<dbReference type="InterPro" id="IPR002575">
    <property type="entry name" value="Aminoglycoside_PTrfase"/>
</dbReference>
<comment type="caution">
    <text evidence="2">The sequence shown here is derived from an EMBL/GenBank/DDBJ whole genome shotgun (WGS) entry which is preliminary data.</text>
</comment>
<feature type="domain" description="Aminoglycoside phosphotransferase" evidence="1">
    <location>
        <begin position="30"/>
        <end position="221"/>
    </location>
</feature>
<evidence type="ECO:0000259" key="1">
    <source>
        <dbReference type="Pfam" id="PF01636"/>
    </source>
</evidence>
<dbReference type="InterPro" id="IPR011009">
    <property type="entry name" value="Kinase-like_dom_sf"/>
</dbReference>
<gene>
    <name evidence="2" type="ORF">ACFPZ3_59930</name>
</gene>
<protein>
    <submittedName>
        <fullName evidence="2">Phosphotransferase enzyme family protein</fullName>
    </submittedName>
</protein>
<dbReference type="Proteomes" id="UP001596058">
    <property type="component" value="Unassembled WGS sequence"/>
</dbReference>
<keyword evidence="3" id="KW-1185">Reference proteome</keyword>
<dbReference type="Pfam" id="PF01636">
    <property type="entry name" value="APH"/>
    <property type="match status" value="1"/>
</dbReference>
<sequence length="299" mass="32958">MTAPPPARACSLLGLDARNARLLHHRANAVYHLPRPRLVLRLRHAPGNTAVLARAHAAVQITAVLAGQGFPTIRPVAIDQPATIDDWIATVWHHVTGTTQNRPQPEHLAQLLRRLHHADIPVTASTLQPLGSLRADLTTHPDRTGHSPAGSVLTRAQRTWLLDRCTCIEAAYAGLDPPLGYGLIHGDAHTGNLFADQTRWLLGDWDSTSCGPRLQDLIPTMMGHHRFGRPHTRWTGFCRTYGIDPELEHHPAAHLLRAAREVRSLAAYIRSADQPAIALELQRRLNSLIDGTPAIWHSV</sequence>
<organism evidence="2 3">
    <name type="scientific">Nonomuraea insulae</name>
    <dbReference type="NCBI Taxonomy" id="1616787"/>
    <lineage>
        <taxon>Bacteria</taxon>
        <taxon>Bacillati</taxon>
        <taxon>Actinomycetota</taxon>
        <taxon>Actinomycetes</taxon>
        <taxon>Streptosporangiales</taxon>
        <taxon>Streptosporangiaceae</taxon>
        <taxon>Nonomuraea</taxon>
    </lineage>
</organism>
<evidence type="ECO:0000313" key="2">
    <source>
        <dbReference type="EMBL" id="MFC5833984.1"/>
    </source>
</evidence>
<dbReference type="SUPFAM" id="SSF56112">
    <property type="entry name" value="Protein kinase-like (PK-like)"/>
    <property type="match status" value="1"/>
</dbReference>